<evidence type="ECO:0000259" key="1">
    <source>
        <dbReference type="Pfam" id="PF01814"/>
    </source>
</evidence>
<evidence type="ECO:0000313" key="2">
    <source>
        <dbReference type="EMBL" id="TKI68646.1"/>
    </source>
</evidence>
<dbReference type="PANTHER" id="PTHR39966:SF3">
    <property type="entry name" value="DUF438 DOMAIN-CONTAINING PROTEIN"/>
    <property type="match status" value="1"/>
</dbReference>
<dbReference type="GO" id="GO:0005886">
    <property type="term" value="C:plasma membrane"/>
    <property type="evidence" value="ECO:0007669"/>
    <property type="project" value="TreeGrafter"/>
</dbReference>
<protein>
    <submittedName>
        <fullName evidence="2">Hemerythrin domain-containing protein</fullName>
    </submittedName>
</protein>
<gene>
    <name evidence="2" type="ORF">FCU45_09485</name>
</gene>
<dbReference type="Proteomes" id="UP000309561">
    <property type="component" value="Unassembled WGS sequence"/>
</dbReference>
<accession>A0A4U2Z394</accession>
<proteinExistence type="predicted"/>
<keyword evidence="3" id="KW-1185">Reference proteome</keyword>
<dbReference type="InterPro" id="IPR012312">
    <property type="entry name" value="Hemerythrin-like"/>
</dbReference>
<comment type="caution">
    <text evidence="2">The sequence shown here is derived from an EMBL/GenBank/DDBJ whole genome shotgun (WGS) entry which is preliminary data.</text>
</comment>
<name>A0A4U2Z394_9BACT</name>
<dbReference type="Gene3D" id="1.20.120.520">
    <property type="entry name" value="nmb1532 protein domain like"/>
    <property type="match status" value="1"/>
</dbReference>
<sequence length="145" mass="17036">MSNIKEFMTQDHKECDEIFAQMEDAVASKSQDALSKFEAFGDSLTNHFKMEEMVLFPMFEQETGMTQGPTQVMVMEHEQMRELLSKMQKAVELNDNKRFFGLSETLMILMQQHNMKEEQMLYTMIQQHLGNDADHIISRMRSITR</sequence>
<dbReference type="AlphaFoldDB" id="A0A4U2Z394"/>
<reference evidence="2 3" key="1">
    <citation type="submission" date="2019-04" db="EMBL/GenBank/DDBJ databases">
        <title>Sulfurimonas crateris sp. nov. a facultative anaerobic sulfur-oxidizing chemolithautotrophic bacterium isolated from a terrestrial mud vulcano.</title>
        <authorList>
            <person name="Ratnikova N.M."/>
            <person name="Slobodkin A.I."/>
            <person name="Merkel A.Y."/>
            <person name="Novikov A."/>
            <person name="Bonch-Osmolovskaya E.A."/>
            <person name="Slobodkina G.B."/>
        </authorList>
    </citation>
    <scope>NUCLEOTIDE SEQUENCE [LARGE SCALE GENOMIC DNA]</scope>
    <source>
        <strain evidence="2 3">SN118</strain>
    </source>
</reference>
<evidence type="ECO:0000313" key="3">
    <source>
        <dbReference type="Proteomes" id="UP000309561"/>
    </source>
</evidence>
<dbReference type="Pfam" id="PF01814">
    <property type="entry name" value="Hemerythrin"/>
    <property type="match status" value="1"/>
</dbReference>
<organism evidence="2 3">
    <name type="scientific">Sulfurimonas crateris</name>
    <dbReference type="NCBI Taxonomy" id="2574727"/>
    <lineage>
        <taxon>Bacteria</taxon>
        <taxon>Pseudomonadati</taxon>
        <taxon>Campylobacterota</taxon>
        <taxon>Epsilonproteobacteria</taxon>
        <taxon>Campylobacterales</taxon>
        <taxon>Sulfurimonadaceae</taxon>
        <taxon>Sulfurimonas</taxon>
    </lineage>
</organism>
<dbReference type="EMBL" id="SZPX01000007">
    <property type="protein sequence ID" value="TKI68646.1"/>
    <property type="molecule type" value="Genomic_DNA"/>
</dbReference>
<dbReference type="RefSeq" id="WP_137014667.1">
    <property type="nucleotide sequence ID" value="NZ_SZPX01000007.1"/>
</dbReference>
<dbReference type="OrthoDB" id="9792554at2"/>
<feature type="domain" description="Hemerythrin-like" evidence="1">
    <location>
        <begin position="6"/>
        <end position="125"/>
    </location>
</feature>
<dbReference type="PANTHER" id="PTHR39966">
    <property type="entry name" value="BLL2471 PROTEIN-RELATED"/>
    <property type="match status" value="1"/>
</dbReference>